<dbReference type="PANTHER" id="PTHR33609:SF5">
    <property type="entry name" value="LOW CALCIUM RESPONSE LOCUS PROTEIN S"/>
    <property type="match status" value="1"/>
</dbReference>
<proteinExistence type="predicted"/>
<evidence type="ECO:0000313" key="2">
    <source>
        <dbReference type="EMBL" id="QGY43935.1"/>
    </source>
</evidence>
<dbReference type="EMBL" id="CP046401">
    <property type="protein sequence ID" value="QGY43935.1"/>
    <property type="molecule type" value="Genomic_DNA"/>
</dbReference>
<dbReference type="Pfam" id="PF01527">
    <property type="entry name" value="HTH_Tnp_1"/>
    <property type="match status" value="1"/>
</dbReference>
<keyword evidence="1" id="KW-0175">Coiled coil</keyword>
<gene>
    <name evidence="2" type="ORF">GM418_09780</name>
</gene>
<dbReference type="PANTHER" id="PTHR33609">
    <property type="entry name" value="LOW CALCIUM RESPONSE LOCUS PROTEIN S"/>
    <property type="match status" value="1"/>
</dbReference>
<dbReference type="AlphaFoldDB" id="A0A6I6JM47"/>
<dbReference type="KEGG" id="mcos:GM418_09780"/>
<name>A0A6I6JM47_9BACT</name>
<keyword evidence="3" id="KW-1185">Reference proteome</keyword>
<dbReference type="GO" id="GO:0003677">
    <property type="term" value="F:DNA binding"/>
    <property type="evidence" value="ECO:0007669"/>
    <property type="project" value="InterPro"/>
</dbReference>
<reference evidence="2 3" key="1">
    <citation type="submission" date="2019-11" db="EMBL/GenBank/DDBJ databases">
        <authorList>
            <person name="Zheng R.K."/>
            <person name="Sun C.M."/>
        </authorList>
    </citation>
    <scope>NUCLEOTIDE SEQUENCE [LARGE SCALE GENOMIC DNA]</scope>
    <source>
        <strain evidence="2 3">WC007</strain>
    </source>
</reference>
<dbReference type="InterPro" id="IPR009057">
    <property type="entry name" value="Homeodomain-like_sf"/>
</dbReference>
<feature type="coiled-coil region" evidence="1">
    <location>
        <begin position="56"/>
        <end position="83"/>
    </location>
</feature>
<organism evidence="2 3">
    <name type="scientific">Maribellus comscasis</name>
    <dbReference type="NCBI Taxonomy" id="2681766"/>
    <lineage>
        <taxon>Bacteria</taxon>
        <taxon>Pseudomonadati</taxon>
        <taxon>Bacteroidota</taxon>
        <taxon>Bacteroidia</taxon>
        <taxon>Marinilabiliales</taxon>
        <taxon>Prolixibacteraceae</taxon>
        <taxon>Maribellus</taxon>
    </lineage>
</organism>
<dbReference type="GO" id="GO:0006313">
    <property type="term" value="P:DNA transposition"/>
    <property type="evidence" value="ECO:0007669"/>
    <property type="project" value="InterPro"/>
</dbReference>
<dbReference type="GO" id="GO:0004803">
    <property type="term" value="F:transposase activity"/>
    <property type="evidence" value="ECO:0007669"/>
    <property type="project" value="InterPro"/>
</dbReference>
<dbReference type="InterPro" id="IPR002514">
    <property type="entry name" value="Transposase_8"/>
</dbReference>
<dbReference type="Gene3D" id="1.10.10.60">
    <property type="entry name" value="Homeodomain-like"/>
    <property type="match status" value="1"/>
</dbReference>
<dbReference type="SUPFAM" id="SSF46689">
    <property type="entry name" value="Homeodomain-like"/>
    <property type="match status" value="1"/>
</dbReference>
<evidence type="ECO:0000256" key="1">
    <source>
        <dbReference type="SAM" id="Coils"/>
    </source>
</evidence>
<dbReference type="RefSeq" id="WP_158865557.1">
    <property type="nucleotide sequence ID" value="NZ_CP046401.1"/>
</dbReference>
<accession>A0A6I6JM47</accession>
<dbReference type="Proteomes" id="UP000428260">
    <property type="component" value="Chromosome"/>
</dbReference>
<protein>
    <submittedName>
        <fullName evidence="2">Transposase</fullName>
    </submittedName>
</protein>
<evidence type="ECO:0000313" key="3">
    <source>
        <dbReference type="Proteomes" id="UP000428260"/>
    </source>
</evidence>
<sequence>MIRRRFSEFEIHKILQQYEEGASVQDIIEEHGISQATFYNWRAKYGRISSNDILKLNKLKEDNERLKRMFAEISLENESLKAQLKKRD</sequence>
<dbReference type="InterPro" id="IPR052546">
    <property type="entry name" value="Transposase_8_domain"/>
</dbReference>